<keyword evidence="1" id="KW-0597">Phosphoprotein</keyword>
<dbReference type="EMBL" id="UHFX01000003">
    <property type="protein sequence ID" value="SUO03238.1"/>
    <property type="molecule type" value="Genomic_DNA"/>
</dbReference>
<dbReference type="InterPro" id="IPR046947">
    <property type="entry name" value="LytR-like"/>
</dbReference>
<name>A0A380LHB6_9FIRM</name>
<dbReference type="GO" id="GO:0003677">
    <property type="term" value="F:DNA binding"/>
    <property type="evidence" value="ECO:0007669"/>
    <property type="project" value="InterPro"/>
</dbReference>
<feature type="modified residue" description="4-aspartylphosphate" evidence="1">
    <location>
        <position position="54"/>
    </location>
</feature>
<feature type="domain" description="Response regulatory" evidence="2">
    <location>
        <begin position="3"/>
        <end position="117"/>
    </location>
</feature>
<dbReference type="PANTHER" id="PTHR37299">
    <property type="entry name" value="TRANSCRIPTIONAL REGULATOR-RELATED"/>
    <property type="match status" value="1"/>
</dbReference>
<dbReference type="Gene3D" id="2.40.50.1020">
    <property type="entry name" value="LytTr DNA-binding domain"/>
    <property type="match status" value="1"/>
</dbReference>
<dbReference type="PROSITE" id="PS50110">
    <property type="entry name" value="RESPONSE_REGULATORY"/>
    <property type="match status" value="1"/>
</dbReference>
<dbReference type="AlphaFoldDB" id="A0A380LHB6"/>
<dbReference type="Proteomes" id="UP000255523">
    <property type="component" value="Unassembled WGS sequence"/>
</dbReference>
<dbReference type="PANTHER" id="PTHR37299:SF1">
    <property type="entry name" value="STAGE 0 SPORULATION PROTEIN A HOMOLOG"/>
    <property type="match status" value="1"/>
</dbReference>
<evidence type="ECO:0000313" key="3">
    <source>
        <dbReference type="EMBL" id="SUO03238.1"/>
    </source>
</evidence>
<dbReference type="GeneID" id="77461091"/>
<protein>
    <submittedName>
        <fullName evidence="3">Response regulator</fullName>
    </submittedName>
</protein>
<dbReference type="Pfam" id="PF00072">
    <property type="entry name" value="Response_reg"/>
    <property type="match status" value="1"/>
</dbReference>
<organism evidence="3 4">
    <name type="scientific">Faecalicoccus pleomorphus</name>
    <dbReference type="NCBI Taxonomy" id="1323"/>
    <lineage>
        <taxon>Bacteria</taxon>
        <taxon>Bacillati</taxon>
        <taxon>Bacillota</taxon>
        <taxon>Erysipelotrichia</taxon>
        <taxon>Erysipelotrichales</taxon>
        <taxon>Erysipelotrichaceae</taxon>
        <taxon>Faecalicoccus</taxon>
    </lineage>
</organism>
<dbReference type="SMART" id="SM00850">
    <property type="entry name" value="LytTR"/>
    <property type="match status" value="1"/>
</dbReference>
<dbReference type="Pfam" id="PF04397">
    <property type="entry name" value="LytTR"/>
    <property type="match status" value="1"/>
</dbReference>
<dbReference type="GO" id="GO:0000156">
    <property type="term" value="F:phosphorelay response regulator activity"/>
    <property type="evidence" value="ECO:0007669"/>
    <property type="project" value="InterPro"/>
</dbReference>
<reference evidence="3 4" key="1">
    <citation type="submission" date="2018-06" db="EMBL/GenBank/DDBJ databases">
        <authorList>
            <consortium name="Pathogen Informatics"/>
            <person name="Doyle S."/>
        </authorList>
    </citation>
    <scope>NUCLEOTIDE SEQUENCE [LARGE SCALE GENOMIC DNA]</scope>
    <source>
        <strain evidence="3 4">NCTC11087</strain>
    </source>
</reference>
<gene>
    <name evidence="3" type="primary">rr02</name>
    <name evidence="3" type="ORF">NCTC11087_00092</name>
</gene>
<dbReference type="InterPro" id="IPR001789">
    <property type="entry name" value="Sig_transdc_resp-reg_receiver"/>
</dbReference>
<evidence type="ECO:0000313" key="4">
    <source>
        <dbReference type="Proteomes" id="UP000255523"/>
    </source>
</evidence>
<dbReference type="InterPro" id="IPR011006">
    <property type="entry name" value="CheY-like_superfamily"/>
</dbReference>
<evidence type="ECO:0000259" key="2">
    <source>
        <dbReference type="PROSITE" id="PS50110"/>
    </source>
</evidence>
<sequence>MFQILICEDHLEDIKHLSHLIHDAFAQENISYHLTILNEKSDLNFKNYDLIFLDIRLTSYNGIQLGHLIRRQCPKIPIIITSLYAEYLQQGYLIEAKRYLLKPISFLDFQRVFYDVILGDCKQQKALTDLKISPYKIYYKDVYYVEFYDRHTYLYLKHKKYRTTYSLSYWKECLSFYDFGQSYKAFLVSYRHIADLTRDKKDILLTNGVSIPLSKKYKASFMKGYLHYLQCSQ</sequence>
<dbReference type="InterPro" id="IPR007492">
    <property type="entry name" value="LytTR_DNA-bd_dom"/>
</dbReference>
<dbReference type="OrthoDB" id="9802383at2"/>
<evidence type="ECO:0000256" key="1">
    <source>
        <dbReference type="PROSITE-ProRule" id="PRU00169"/>
    </source>
</evidence>
<proteinExistence type="predicted"/>
<dbReference type="SUPFAM" id="SSF52172">
    <property type="entry name" value="CheY-like"/>
    <property type="match status" value="1"/>
</dbReference>
<dbReference type="RefSeq" id="WP_022790783.1">
    <property type="nucleotide sequence ID" value="NZ_UHFX01000003.1"/>
</dbReference>
<accession>A0A380LHB6</accession>
<dbReference type="SMART" id="SM00448">
    <property type="entry name" value="REC"/>
    <property type="match status" value="1"/>
</dbReference>
<dbReference type="Gene3D" id="3.40.50.2300">
    <property type="match status" value="1"/>
</dbReference>
<keyword evidence="4" id="KW-1185">Reference proteome</keyword>